<proteinExistence type="predicted"/>
<organism evidence="1 2">
    <name type="scientific">Aureobasidium pullulans</name>
    <name type="common">Black yeast</name>
    <name type="synonym">Pullularia pullulans</name>
    <dbReference type="NCBI Taxonomy" id="5580"/>
    <lineage>
        <taxon>Eukaryota</taxon>
        <taxon>Fungi</taxon>
        <taxon>Dikarya</taxon>
        <taxon>Ascomycota</taxon>
        <taxon>Pezizomycotina</taxon>
        <taxon>Dothideomycetes</taxon>
        <taxon>Dothideomycetidae</taxon>
        <taxon>Dothideales</taxon>
        <taxon>Saccotheciaceae</taxon>
        <taxon>Aureobasidium</taxon>
    </lineage>
</organism>
<dbReference type="Proteomes" id="UP000308724">
    <property type="component" value="Unassembled WGS sequence"/>
</dbReference>
<dbReference type="EMBL" id="QZBZ01000024">
    <property type="protein sequence ID" value="TIA41040.1"/>
    <property type="molecule type" value="Genomic_DNA"/>
</dbReference>
<comment type="caution">
    <text evidence="1">The sequence shown here is derived from an EMBL/GenBank/DDBJ whole genome shotgun (WGS) entry which is preliminary data.</text>
</comment>
<name>A0A4T0C116_AURPU</name>
<evidence type="ECO:0000313" key="1">
    <source>
        <dbReference type="EMBL" id="TIA41040.1"/>
    </source>
</evidence>
<evidence type="ECO:0000313" key="2">
    <source>
        <dbReference type="Proteomes" id="UP000308724"/>
    </source>
</evidence>
<dbReference type="AlphaFoldDB" id="A0A4T0C116"/>
<accession>A0A4T0C116</accession>
<protein>
    <submittedName>
        <fullName evidence="1">Uncharacterized protein</fullName>
    </submittedName>
</protein>
<reference evidence="1 2" key="1">
    <citation type="submission" date="2018-10" db="EMBL/GenBank/DDBJ databases">
        <title>Fifty Aureobasidium pullulans genomes reveal a recombining polyextremotolerant generalist.</title>
        <authorList>
            <person name="Gostincar C."/>
            <person name="Turk M."/>
            <person name="Zajc J."/>
            <person name="Gunde-Cimerman N."/>
        </authorList>
    </citation>
    <scope>NUCLEOTIDE SEQUENCE [LARGE SCALE GENOMIC DNA]</scope>
    <source>
        <strain evidence="1 2">EXF-1645</strain>
    </source>
</reference>
<sequence length="223" mass="23958">MALSGKPIHFGSLDLPSPTRQLSYFSTGCLAGFASLPMAFLPKIPSITAASPLVLRAGVRFWTFDHIRHILAPLHLPVWLTGGLGGAAGGFNEVLIHSMVQSRKLPPVAAIGSQTLRLFFCFGTYTFLSTTFVNKKSIILVSSNTSPCAELCHAHAVEKHNVSRSVQPSTESVTGRNSLRAAGPMLKTLCISTVQTALGVAVRWLDVTDLSTWGGMLEEPKKE</sequence>
<gene>
    <name evidence="1" type="ORF">D6C78_02060</name>
</gene>